<accession>A0A5M9GJM1</accession>
<feature type="transmembrane region" description="Helical" evidence="5">
    <location>
        <begin position="78"/>
        <end position="106"/>
    </location>
</feature>
<dbReference type="EMBL" id="FWYW01000089">
    <property type="protein sequence ID" value="SME29927.1"/>
    <property type="molecule type" value="Genomic_DNA"/>
</dbReference>
<organism evidence="7 11">
    <name type="scientific">Bacillus paranthracis</name>
    <dbReference type="NCBI Taxonomy" id="2026186"/>
    <lineage>
        <taxon>Bacteria</taxon>
        <taxon>Bacillati</taxon>
        <taxon>Bacillota</taxon>
        <taxon>Bacilli</taxon>
        <taxon>Bacillales</taxon>
        <taxon>Bacillaceae</taxon>
        <taxon>Bacillus</taxon>
        <taxon>Bacillus cereus group</taxon>
    </lineage>
</organism>
<evidence type="ECO:0000313" key="10">
    <source>
        <dbReference type="Proteomes" id="UP000194422"/>
    </source>
</evidence>
<keyword evidence="3 5" id="KW-1133">Transmembrane helix</keyword>
<evidence type="ECO:0000313" key="11">
    <source>
        <dbReference type="Proteomes" id="UP000325411"/>
    </source>
</evidence>
<evidence type="ECO:0000256" key="3">
    <source>
        <dbReference type="ARBA" id="ARBA00022989"/>
    </source>
</evidence>
<name>A0A5M9GJM1_9BACI</name>
<feature type="transmembrane region" description="Helical" evidence="5">
    <location>
        <begin position="198"/>
        <end position="218"/>
    </location>
</feature>
<protein>
    <submittedName>
        <fullName evidence="7 8">YIP1 family protein</fullName>
    </submittedName>
    <submittedName>
        <fullName evidence="9">Yip1 domain protein</fullName>
    </submittedName>
</protein>
<gene>
    <name evidence="9" type="ORF">BACERE00174_04552</name>
    <name evidence="7" type="ORF">FYW06_23325</name>
    <name evidence="8" type="ORF">P6U22_22290</name>
</gene>
<reference evidence="7 11" key="2">
    <citation type="submission" date="2019-09" db="EMBL/GenBank/DDBJ databases">
        <authorList>
            <person name="Geng P."/>
            <person name="Wan X."/>
            <person name="Zhou G."/>
            <person name="Yuan Z."/>
            <person name="Hu X."/>
        </authorList>
    </citation>
    <scope>NUCLEOTIDE SEQUENCE [LARGE SCALE GENOMIC DNA]</scope>
    <source>
        <strain evidence="7 11">EFR-4</strain>
    </source>
</reference>
<dbReference type="AlphaFoldDB" id="A0A5M9GJM1"/>
<keyword evidence="4 5" id="KW-0472">Membrane</keyword>
<reference evidence="8 12" key="3">
    <citation type="submission" date="2023-03" db="EMBL/GenBank/DDBJ databases">
        <title>Genetic diversity of Bacillus cereus sensu lato isolates from Slovenia.</title>
        <authorList>
            <person name="Abdelli M."/>
        </authorList>
    </citation>
    <scope>NUCLEOTIDE SEQUENCE [LARGE SCALE GENOMIC DNA]</scope>
    <source>
        <strain evidence="8 12">SIBC61B</strain>
    </source>
</reference>
<feature type="transmembrane region" description="Helical" evidence="5">
    <location>
        <begin position="35"/>
        <end position="58"/>
    </location>
</feature>
<keyword evidence="2 5" id="KW-0812">Transmembrane</keyword>
<evidence type="ECO:0000313" key="9">
    <source>
        <dbReference type="EMBL" id="SME29927.1"/>
    </source>
</evidence>
<evidence type="ECO:0000313" key="8">
    <source>
        <dbReference type="EMBL" id="MDG0943872.1"/>
    </source>
</evidence>
<dbReference type="Proteomes" id="UP000194422">
    <property type="component" value="Unassembled WGS sequence"/>
</dbReference>
<reference evidence="9 10" key="1">
    <citation type="submission" date="2017-04" db="EMBL/GenBank/DDBJ databases">
        <authorList>
            <person name="Criscuolo A."/>
        </authorList>
    </citation>
    <scope>NUCLEOTIDE SEQUENCE [LARGE SCALE GENOMIC DNA]</scope>
    <source>
        <strain evidence="9">16-00174</strain>
    </source>
</reference>
<sequence length="221" mass="23677">MTAQIEAVKKEKPSLIGSIISPTVQFEKMRDSNKIWGAFFLLIILGGIIGALASYVSVNSPQMLKMLATPPTTQDKNIAVGTGLLLGVLGTALTLLITALFYRVIMMFMSNDTPYKKILAIIVYASLIKYMGSIINIVLAFILGGKGTEKYTSLGPLFETGTVASGIGNTFEIFSIWGLILTGIGLHITAGISKKQATILIIILFIISLGFNSLTGLVPKM</sequence>
<dbReference type="InterPro" id="IPR006977">
    <property type="entry name" value="Yip1_dom"/>
</dbReference>
<evidence type="ECO:0000256" key="2">
    <source>
        <dbReference type="ARBA" id="ARBA00022692"/>
    </source>
</evidence>
<feature type="transmembrane region" description="Helical" evidence="5">
    <location>
        <begin position="163"/>
        <end position="186"/>
    </location>
</feature>
<evidence type="ECO:0000313" key="7">
    <source>
        <dbReference type="EMBL" id="KAA8474863.1"/>
    </source>
</evidence>
<dbReference type="Proteomes" id="UP000325411">
    <property type="component" value="Unassembled WGS sequence"/>
</dbReference>
<comment type="caution">
    <text evidence="7">The sequence shown here is derived from an EMBL/GenBank/DDBJ whole genome shotgun (WGS) entry which is preliminary data.</text>
</comment>
<comment type="subcellular location">
    <subcellularLocation>
        <location evidence="1">Membrane</location>
        <topology evidence="1">Multi-pass membrane protein</topology>
    </subcellularLocation>
</comment>
<evidence type="ECO:0000259" key="6">
    <source>
        <dbReference type="Pfam" id="PF04893"/>
    </source>
</evidence>
<proteinExistence type="predicted"/>
<dbReference type="EMBL" id="JARPRV010000017">
    <property type="protein sequence ID" value="MDG0943872.1"/>
    <property type="molecule type" value="Genomic_DNA"/>
</dbReference>
<evidence type="ECO:0000256" key="1">
    <source>
        <dbReference type="ARBA" id="ARBA00004141"/>
    </source>
</evidence>
<feature type="transmembrane region" description="Helical" evidence="5">
    <location>
        <begin position="118"/>
        <end position="143"/>
    </location>
</feature>
<dbReference type="GO" id="GO:0016020">
    <property type="term" value="C:membrane"/>
    <property type="evidence" value="ECO:0007669"/>
    <property type="project" value="UniProtKB-SubCell"/>
</dbReference>
<dbReference type="EMBL" id="VXCE01000024">
    <property type="protein sequence ID" value="KAA8474863.1"/>
    <property type="molecule type" value="Genomic_DNA"/>
</dbReference>
<keyword evidence="12" id="KW-1185">Reference proteome</keyword>
<dbReference type="Proteomes" id="UP001221338">
    <property type="component" value="Unassembled WGS sequence"/>
</dbReference>
<dbReference type="Pfam" id="PF04893">
    <property type="entry name" value="Yip1"/>
    <property type="match status" value="1"/>
</dbReference>
<feature type="domain" description="Yip1" evidence="6">
    <location>
        <begin position="16"/>
        <end position="209"/>
    </location>
</feature>
<evidence type="ECO:0000313" key="12">
    <source>
        <dbReference type="Proteomes" id="UP001221338"/>
    </source>
</evidence>
<dbReference type="RefSeq" id="WP_000126703.1">
    <property type="nucleotide sequence ID" value="NZ_CMPU01000004.1"/>
</dbReference>
<evidence type="ECO:0000256" key="5">
    <source>
        <dbReference type="SAM" id="Phobius"/>
    </source>
</evidence>
<evidence type="ECO:0000256" key="4">
    <source>
        <dbReference type="ARBA" id="ARBA00023136"/>
    </source>
</evidence>